<dbReference type="RefSeq" id="WP_129237606.1">
    <property type="nucleotide sequence ID" value="NZ_CP035464.1"/>
</dbReference>
<evidence type="ECO:0000313" key="1">
    <source>
        <dbReference type="EMBL" id="QAY33113.1"/>
    </source>
</evidence>
<dbReference type="Proteomes" id="UP000293589">
    <property type="component" value="Chromosome"/>
</dbReference>
<reference evidence="1 2" key="1">
    <citation type="submission" date="2019-01" db="EMBL/GenBank/DDBJ databases">
        <title>Complete genome sequence of Bifidobacterium gallinarum CACC 514.</title>
        <authorList>
            <person name="Jung M."/>
        </authorList>
    </citation>
    <scope>NUCLEOTIDE SEQUENCE [LARGE SCALE GENOMIC DNA]</scope>
    <source>
        <strain evidence="1 2">CACC 514</strain>
    </source>
</reference>
<sequence>MYVIFNGYGDEIARSEDMPDLAFDLSGLDELDKPRDDRDPWPTISAVDPYGNAVSVTTNRDGEGLFERLPDGGGYQQLAGTLQYHMPRSESSAQYALRRRYLDMFVRDESMVEAMRQADADAEMERRTEELWPL</sequence>
<evidence type="ECO:0000313" key="2">
    <source>
        <dbReference type="Proteomes" id="UP000293589"/>
    </source>
</evidence>
<organism evidence="1 2">
    <name type="scientific">Bifidobacterium pullorum subsp. gallinarum</name>
    <dbReference type="NCBI Taxonomy" id="78344"/>
    <lineage>
        <taxon>Bacteria</taxon>
        <taxon>Bacillati</taxon>
        <taxon>Actinomycetota</taxon>
        <taxon>Actinomycetes</taxon>
        <taxon>Bifidobacteriales</taxon>
        <taxon>Bifidobacteriaceae</taxon>
        <taxon>Bifidobacterium</taxon>
    </lineage>
</organism>
<dbReference type="EMBL" id="CP035464">
    <property type="protein sequence ID" value="QAY33113.1"/>
    <property type="molecule type" value="Genomic_DNA"/>
</dbReference>
<proteinExistence type="predicted"/>
<dbReference type="AlphaFoldDB" id="A0A4P6DT36"/>
<gene>
    <name evidence="1" type="ORF">ESN35_06635</name>
</gene>
<protein>
    <submittedName>
        <fullName evidence="1">Uncharacterized protein</fullName>
    </submittedName>
</protein>
<accession>A0A4P6DT36</accession>
<name>A0A4P6DT36_9BIFI</name>
<dbReference type="KEGG" id="bgx:ESN35_06635"/>